<feature type="region of interest" description="Disordered" evidence="1">
    <location>
        <begin position="1"/>
        <end position="90"/>
    </location>
</feature>
<dbReference type="Proteomes" id="UP000476176">
    <property type="component" value="Unassembled WGS sequence"/>
</dbReference>
<evidence type="ECO:0000313" key="12">
    <source>
        <dbReference type="Proteomes" id="UP000437068"/>
    </source>
</evidence>
<sequence>MELPSLRVAPRPSHPRGGRGSFSSSSKGFTGTDSLCSFNSSQLLGDTGEELEEEEDDDDGEDVSAGEDGEGMDAGGEDVEEVDDGGGGATVKRVKTLWRRRCGRRECRRHG</sequence>
<evidence type="ECO:0000313" key="14">
    <source>
        <dbReference type="Proteomes" id="UP000440732"/>
    </source>
</evidence>
<evidence type="ECO:0000313" key="8">
    <source>
        <dbReference type="EMBL" id="KAE9211894.1"/>
    </source>
</evidence>
<dbReference type="Proteomes" id="UP000440367">
    <property type="component" value="Unassembled WGS sequence"/>
</dbReference>
<dbReference type="AlphaFoldDB" id="A0A6A3DIK6"/>
<dbReference type="EMBL" id="QXGC01001078">
    <property type="protein sequence ID" value="KAE9211894.1"/>
    <property type="molecule type" value="Genomic_DNA"/>
</dbReference>
<dbReference type="EMBL" id="QXGD01002920">
    <property type="protein sequence ID" value="KAE9182582.1"/>
    <property type="molecule type" value="Genomic_DNA"/>
</dbReference>
<evidence type="ECO:0000313" key="9">
    <source>
        <dbReference type="EMBL" id="KAE9277116.1"/>
    </source>
</evidence>
<feature type="compositionally biased region" description="Polar residues" evidence="1">
    <location>
        <begin position="27"/>
        <end position="44"/>
    </location>
</feature>
<evidence type="ECO:0000313" key="16">
    <source>
        <dbReference type="Proteomes" id="UP000476176"/>
    </source>
</evidence>
<evidence type="ECO:0000313" key="17">
    <source>
        <dbReference type="Proteomes" id="UP000488956"/>
    </source>
</evidence>
<evidence type="ECO:0000313" key="5">
    <source>
        <dbReference type="EMBL" id="KAE9087244.1"/>
    </source>
</evidence>
<gene>
    <name evidence="9" type="ORF">PF001_g25812</name>
    <name evidence="7" type="ORF">PF002_g26948</name>
    <name evidence="8" type="ORF">PF004_g15785</name>
    <name evidence="6" type="ORF">PF005_g26177</name>
    <name evidence="5" type="ORF">PF006_g25848</name>
    <name evidence="4" type="ORF">PF007_g26439</name>
    <name evidence="2" type="ORF">PF009_g29597</name>
    <name evidence="3" type="ORF">PF010_g25846</name>
</gene>
<feature type="compositionally biased region" description="Acidic residues" evidence="1">
    <location>
        <begin position="47"/>
        <end position="84"/>
    </location>
</feature>
<dbReference type="EMBL" id="QXFZ01003039">
    <property type="protein sequence ID" value="KAE9071755.1"/>
    <property type="molecule type" value="Genomic_DNA"/>
</dbReference>
<evidence type="ECO:0000256" key="1">
    <source>
        <dbReference type="SAM" id="MobiDB-lite"/>
    </source>
</evidence>
<protein>
    <submittedName>
        <fullName evidence="2">Uncharacterized protein</fullName>
    </submittedName>
</protein>
<dbReference type="EMBL" id="QXGA01003124">
    <property type="protein sequence ID" value="KAE9087244.1"/>
    <property type="molecule type" value="Genomic_DNA"/>
</dbReference>
<name>A0A6A3DIK6_9STRA</name>
<dbReference type="Proteomes" id="UP000441208">
    <property type="component" value="Unassembled WGS sequence"/>
</dbReference>
<proteinExistence type="predicted"/>
<comment type="caution">
    <text evidence="2">The sequence shown here is derived from an EMBL/GenBank/DDBJ whole genome shotgun (WGS) entry which is preliminary data.</text>
</comment>
<dbReference type="Proteomes" id="UP000488956">
    <property type="component" value="Unassembled WGS sequence"/>
</dbReference>
<dbReference type="EMBL" id="QXGE01003096">
    <property type="protein sequence ID" value="KAE9277116.1"/>
    <property type="molecule type" value="Genomic_DNA"/>
</dbReference>
<dbReference type="EMBL" id="QXFX01003059">
    <property type="protein sequence ID" value="KAE9071514.1"/>
    <property type="molecule type" value="Genomic_DNA"/>
</dbReference>
<evidence type="ECO:0000313" key="7">
    <source>
        <dbReference type="EMBL" id="KAE9182582.1"/>
    </source>
</evidence>
<evidence type="ECO:0000313" key="13">
    <source>
        <dbReference type="Proteomes" id="UP000440367"/>
    </source>
</evidence>
<dbReference type="Proteomes" id="UP000429523">
    <property type="component" value="Unassembled WGS sequence"/>
</dbReference>
<reference evidence="10 11" key="1">
    <citation type="submission" date="2018-08" db="EMBL/GenBank/DDBJ databases">
        <title>Genomic investigation of the strawberry pathogen Phytophthora fragariae indicates pathogenicity is determined by transcriptional variation in three key races.</title>
        <authorList>
            <person name="Adams T.M."/>
            <person name="Armitage A.D."/>
            <person name="Sobczyk M.K."/>
            <person name="Bates H.J."/>
            <person name="Dunwell J.M."/>
            <person name="Nellist C.F."/>
            <person name="Harrison R.J."/>
        </authorList>
    </citation>
    <scope>NUCLEOTIDE SEQUENCE [LARGE SCALE GENOMIC DNA]</scope>
    <source>
        <strain evidence="9 12">A4</strain>
        <strain evidence="7 13">BC-1</strain>
        <strain evidence="8 16">BC-23</strain>
        <strain evidence="6 11">NOV-27</strain>
        <strain evidence="5 14">NOV-5</strain>
        <strain evidence="4 15">NOV-71</strain>
        <strain evidence="2 10">NOV-9</strain>
        <strain evidence="3 17">ONT-3</strain>
    </source>
</reference>
<dbReference type="Proteomes" id="UP000433483">
    <property type="component" value="Unassembled WGS sequence"/>
</dbReference>
<dbReference type="Proteomes" id="UP000440732">
    <property type="component" value="Unassembled WGS sequence"/>
</dbReference>
<evidence type="ECO:0000313" key="3">
    <source>
        <dbReference type="EMBL" id="KAE9071514.1"/>
    </source>
</evidence>
<evidence type="ECO:0000313" key="10">
    <source>
        <dbReference type="Proteomes" id="UP000429523"/>
    </source>
</evidence>
<evidence type="ECO:0000313" key="15">
    <source>
        <dbReference type="Proteomes" id="UP000441208"/>
    </source>
</evidence>
<evidence type="ECO:0000313" key="6">
    <source>
        <dbReference type="EMBL" id="KAE9173653.1"/>
    </source>
</evidence>
<dbReference type="EMBL" id="QXGF01004222">
    <property type="protein sequence ID" value="KAE8920106.1"/>
    <property type="molecule type" value="Genomic_DNA"/>
</dbReference>
<evidence type="ECO:0000313" key="11">
    <source>
        <dbReference type="Proteomes" id="UP000433483"/>
    </source>
</evidence>
<evidence type="ECO:0000313" key="4">
    <source>
        <dbReference type="EMBL" id="KAE9071755.1"/>
    </source>
</evidence>
<dbReference type="Proteomes" id="UP000437068">
    <property type="component" value="Unassembled WGS sequence"/>
</dbReference>
<organism evidence="2 10">
    <name type="scientific">Phytophthora fragariae</name>
    <dbReference type="NCBI Taxonomy" id="53985"/>
    <lineage>
        <taxon>Eukaryota</taxon>
        <taxon>Sar</taxon>
        <taxon>Stramenopiles</taxon>
        <taxon>Oomycota</taxon>
        <taxon>Peronosporomycetes</taxon>
        <taxon>Peronosporales</taxon>
        <taxon>Peronosporaceae</taxon>
        <taxon>Phytophthora</taxon>
    </lineage>
</organism>
<dbReference type="EMBL" id="QXGB01002975">
    <property type="protein sequence ID" value="KAE9173653.1"/>
    <property type="molecule type" value="Genomic_DNA"/>
</dbReference>
<evidence type="ECO:0000313" key="2">
    <source>
        <dbReference type="EMBL" id="KAE8920106.1"/>
    </source>
</evidence>
<accession>A0A6A3DIK6</accession>
<keyword evidence="11" id="KW-1185">Reference proteome</keyword>